<comment type="caution">
    <text evidence="7">The sequence shown here is derived from an EMBL/GenBank/DDBJ whole genome shotgun (WGS) entry which is preliminary data.</text>
</comment>
<keyword evidence="2 5" id="KW-0812">Transmembrane</keyword>
<dbReference type="PANTHER" id="PTHR22911:SF6">
    <property type="entry name" value="SOLUTE CARRIER FAMILY 35 MEMBER G1"/>
    <property type="match status" value="1"/>
</dbReference>
<dbReference type="PANTHER" id="PTHR22911">
    <property type="entry name" value="ACYL-MALONYL CONDENSING ENZYME-RELATED"/>
    <property type="match status" value="1"/>
</dbReference>
<keyword evidence="8" id="KW-1185">Reference proteome</keyword>
<feature type="transmembrane region" description="Helical" evidence="5">
    <location>
        <begin position="64"/>
        <end position="87"/>
    </location>
</feature>
<protein>
    <submittedName>
        <fullName evidence="7">EamA family transporter</fullName>
    </submittedName>
</protein>
<feature type="domain" description="EamA" evidence="6">
    <location>
        <begin position="31"/>
        <end position="162"/>
    </location>
</feature>
<accession>A0A6N8ITT3</accession>
<feature type="transmembrane region" description="Helical" evidence="5">
    <location>
        <begin position="203"/>
        <end position="223"/>
    </location>
</feature>
<evidence type="ECO:0000256" key="4">
    <source>
        <dbReference type="ARBA" id="ARBA00023136"/>
    </source>
</evidence>
<evidence type="ECO:0000256" key="3">
    <source>
        <dbReference type="ARBA" id="ARBA00022989"/>
    </source>
</evidence>
<feature type="transmembrane region" description="Helical" evidence="5">
    <location>
        <begin position="261"/>
        <end position="280"/>
    </location>
</feature>
<feature type="transmembrane region" description="Helical" evidence="5">
    <location>
        <begin position="99"/>
        <end position="116"/>
    </location>
</feature>
<comment type="subcellular location">
    <subcellularLocation>
        <location evidence="1">Membrane</location>
        <topology evidence="1">Multi-pass membrane protein</topology>
    </subcellularLocation>
</comment>
<gene>
    <name evidence="7" type="ORF">GON04_12650</name>
</gene>
<dbReference type="EMBL" id="WSEL01000003">
    <property type="protein sequence ID" value="MVQ30304.1"/>
    <property type="molecule type" value="Genomic_DNA"/>
</dbReference>
<feature type="transmembrane region" description="Helical" evidence="5">
    <location>
        <begin position="122"/>
        <end position="139"/>
    </location>
</feature>
<dbReference type="AlphaFoldDB" id="A0A6N8ITT3"/>
<evidence type="ECO:0000256" key="1">
    <source>
        <dbReference type="ARBA" id="ARBA00004141"/>
    </source>
</evidence>
<sequence length="316" mass="34378">MPGDGARSRHPWVRRATLARRRADRLPPAVRGLLWSVLSGLLFVVLNTIMRGLALELDPYQTQFLRYLAGLVVMLPLVVRSGVATYWPKNVGGQFTRGFVHTLALWLWFSAIPFITLADTTAIGFTTPIFVMIGAVLVFKEPMRWERWLAAAIGFAGVLIVVGPQLTGAGGRYTLFMLASAPVFAASFLITKGLTRYERAEVIVVWQAISVAACSLPLALAHWHPLGVTHGLLFLLCGLLGSAGHYCLTRSFSVADISATQSVKFLDLVWATALGFLVFGDLPSQFTLAGGAVICASTVWIARREARGRLQARAPS</sequence>
<proteinExistence type="predicted"/>
<dbReference type="SUPFAM" id="SSF103481">
    <property type="entry name" value="Multidrug resistance efflux transporter EmrE"/>
    <property type="match status" value="2"/>
</dbReference>
<feature type="transmembrane region" description="Helical" evidence="5">
    <location>
        <begin position="229"/>
        <end position="249"/>
    </location>
</feature>
<dbReference type="Pfam" id="PF00892">
    <property type="entry name" value="EamA"/>
    <property type="match status" value="2"/>
</dbReference>
<evidence type="ECO:0000313" key="7">
    <source>
        <dbReference type="EMBL" id="MVQ30304.1"/>
    </source>
</evidence>
<evidence type="ECO:0000259" key="6">
    <source>
        <dbReference type="Pfam" id="PF00892"/>
    </source>
</evidence>
<dbReference type="RefSeq" id="WP_157398203.1">
    <property type="nucleotide sequence ID" value="NZ_WSEL01000003.1"/>
</dbReference>
<reference evidence="7 8" key="1">
    <citation type="submission" date="2019-12" db="EMBL/GenBank/DDBJ databases">
        <authorList>
            <person name="Huq M.A."/>
        </authorList>
    </citation>
    <scope>NUCLEOTIDE SEQUENCE [LARGE SCALE GENOMIC DNA]</scope>
    <source>
        <strain evidence="7 8">MAH-25</strain>
    </source>
</reference>
<feature type="transmembrane region" description="Helical" evidence="5">
    <location>
        <begin position="286"/>
        <end position="303"/>
    </location>
</feature>
<feature type="transmembrane region" description="Helical" evidence="5">
    <location>
        <begin position="148"/>
        <end position="167"/>
    </location>
</feature>
<evidence type="ECO:0000256" key="5">
    <source>
        <dbReference type="SAM" id="Phobius"/>
    </source>
</evidence>
<evidence type="ECO:0000256" key="2">
    <source>
        <dbReference type="ARBA" id="ARBA00022692"/>
    </source>
</evidence>
<feature type="transmembrane region" description="Helical" evidence="5">
    <location>
        <begin position="29"/>
        <end position="49"/>
    </location>
</feature>
<feature type="domain" description="EamA" evidence="6">
    <location>
        <begin position="175"/>
        <end position="301"/>
    </location>
</feature>
<organism evidence="7 8">
    <name type="scientific">Ramlibacter pinisoli</name>
    <dbReference type="NCBI Taxonomy" id="2682844"/>
    <lineage>
        <taxon>Bacteria</taxon>
        <taxon>Pseudomonadati</taxon>
        <taxon>Pseudomonadota</taxon>
        <taxon>Betaproteobacteria</taxon>
        <taxon>Burkholderiales</taxon>
        <taxon>Comamonadaceae</taxon>
        <taxon>Ramlibacter</taxon>
    </lineage>
</organism>
<keyword evidence="4 5" id="KW-0472">Membrane</keyword>
<dbReference type="GO" id="GO:0016020">
    <property type="term" value="C:membrane"/>
    <property type="evidence" value="ECO:0007669"/>
    <property type="project" value="UniProtKB-SubCell"/>
</dbReference>
<keyword evidence="3 5" id="KW-1133">Transmembrane helix</keyword>
<feature type="transmembrane region" description="Helical" evidence="5">
    <location>
        <begin position="173"/>
        <end position="191"/>
    </location>
</feature>
<dbReference type="InterPro" id="IPR000620">
    <property type="entry name" value="EamA_dom"/>
</dbReference>
<evidence type="ECO:0000313" key="8">
    <source>
        <dbReference type="Proteomes" id="UP000469385"/>
    </source>
</evidence>
<dbReference type="Proteomes" id="UP000469385">
    <property type="component" value="Unassembled WGS sequence"/>
</dbReference>
<dbReference type="InterPro" id="IPR037185">
    <property type="entry name" value="EmrE-like"/>
</dbReference>
<name>A0A6N8ITT3_9BURK</name>